<keyword evidence="1" id="KW-0175">Coiled coil</keyword>
<protein>
    <submittedName>
        <fullName evidence="2">Uncharacterized protein</fullName>
    </submittedName>
</protein>
<dbReference type="Proteomes" id="UP000327167">
    <property type="component" value="Unassembled WGS sequence"/>
</dbReference>
<feature type="coiled-coil region" evidence="1">
    <location>
        <begin position="53"/>
        <end position="80"/>
    </location>
</feature>
<dbReference type="RefSeq" id="WP_224794776.1">
    <property type="nucleotide sequence ID" value="NZ_CABVHJ010000009.1"/>
</dbReference>
<sequence>MMRNIQTREGFEFWDKICKVQSYAFLLSPDGRRVVKTPDVGDWIDKHDAQVIVDHAQEEINVMKAERDALQQRLNAADQLNDDRTGTCEWNREDDSGIWNSGCGETWSFHEDGPEENGMHFCHSCGKHLVVEVVEQEQDDDWHMNPCKQGHRDVGASGGVAACNQCDEKIEAATTQEAFERWNETHPAIESA</sequence>
<evidence type="ECO:0000256" key="1">
    <source>
        <dbReference type="SAM" id="Coils"/>
    </source>
</evidence>
<name>A0A5E6U0G9_PSEFL</name>
<evidence type="ECO:0000313" key="2">
    <source>
        <dbReference type="EMBL" id="VVM98630.1"/>
    </source>
</evidence>
<reference evidence="2 3" key="1">
    <citation type="submission" date="2019-09" db="EMBL/GenBank/DDBJ databases">
        <authorList>
            <person name="Chandra G."/>
            <person name="Truman W A."/>
        </authorList>
    </citation>
    <scope>NUCLEOTIDE SEQUENCE [LARGE SCALE GENOMIC DNA]</scope>
    <source>
        <strain evidence="2">PS655</strain>
    </source>
</reference>
<accession>A0A5E6U0G9</accession>
<proteinExistence type="predicted"/>
<organism evidence="2 3">
    <name type="scientific">Pseudomonas fluorescens</name>
    <dbReference type="NCBI Taxonomy" id="294"/>
    <lineage>
        <taxon>Bacteria</taxon>
        <taxon>Pseudomonadati</taxon>
        <taxon>Pseudomonadota</taxon>
        <taxon>Gammaproteobacteria</taxon>
        <taxon>Pseudomonadales</taxon>
        <taxon>Pseudomonadaceae</taxon>
        <taxon>Pseudomonas</taxon>
    </lineage>
</organism>
<gene>
    <name evidence="2" type="ORF">PS655_03213</name>
</gene>
<evidence type="ECO:0000313" key="3">
    <source>
        <dbReference type="Proteomes" id="UP000327167"/>
    </source>
</evidence>
<dbReference type="EMBL" id="CABVHJ010000009">
    <property type="protein sequence ID" value="VVM98630.1"/>
    <property type="molecule type" value="Genomic_DNA"/>
</dbReference>
<dbReference type="AlphaFoldDB" id="A0A5E6U0G9"/>